<gene>
    <name evidence="1" type="ORF">METZ01_LOCUS478936</name>
</gene>
<protein>
    <submittedName>
        <fullName evidence="1">Uncharacterized protein</fullName>
    </submittedName>
</protein>
<organism evidence="1">
    <name type="scientific">marine metagenome</name>
    <dbReference type="NCBI Taxonomy" id="408172"/>
    <lineage>
        <taxon>unclassified sequences</taxon>
        <taxon>metagenomes</taxon>
        <taxon>ecological metagenomes</taxon>
    </lineage>
</organism>
<dbReference type="AlphaFoldDB" id="A0A383C1N4"/>
<dbReference type="EMBL" id="UINC01205073">
    <property type="protein sequence ID" value="SVE26082.1"/>
    <property type="molecule type" value="Genomic_DNA"/>
</dbReference>
<sequence>SKEHRESIYKSPAQVRIKEINAYNKIQTEYGVWIERMTQVDSTGQYILTKGDEIDLSRVLYGIAELEVFHFGRKDSGMVYLNRLLDLTPKATLLPKALYLKAVMSEEAGQDSISVNLKKRIVNEFSKTDYALAIINADSSYQTDGPTSDSRLVLAEKSWLIDPVLALDGYREIITADTISETSAKAAYFLAYQYDYNYVRPDSALKYYEWIMKYHQTSDQAVPSIRRIALINQILTDSLVTNA</sequence>
<feature type="non-terminal residue" evidence="1">
    <location>
        <position position="1"/>
    </location>
</feature>
<name>A0A383C1N4_9ZZZZ</name>
<feature type="non-terminal residue" evidence="1">
    <location>
        <position position="243"/>
    </location>
</feature>
<proteinExistence type="predicted"/>
<reference evidence="1" key="1">
    <citation type="submission" date="2018-05" db="EMBL/GenBank/DDBJ databases">
        <authorList>
            <person name="Lanie J.A."/>
            <person name="Ng W.-L."/>
            <person name="Kazmierczak K.M."/>
            <person name="Andrzejewski T.M."/>
            <person name="Davidsen T.M."/>
            <person name="Wayne K.J."/>
            <person name="Tettelin H."/>
            <person name="Glass J.I."/>
            <person name="Rusch D."/>
            <person name="Podicherti R."/>
            <person name="Tsui H.-C.T."/>
            <person name="Winkler M.E."/>
        </authorList>
    </citation>
    <scope>NUCLEOTIDE SEQUENCE</scope>
</reference>
<evidence type="ECO:0000313" key="1">
    <source>
        <dbReference type="EMBL" id="SVE26082.1"/>
    </source>
</evidence>
<accession>A0A383C1N4</accession>